<gene>
    <name evidence="2" type="ordered locus">Sulku_2189</name>
</gene>
<proteinExistence type="predicted"/>
<dbReference type="SUPFAM" id="SSF53146">
    <property type="entry name" value="Nitrogenase accessory factor-like"/>
    <property type="match status" value="1"/>
</dbReference>
<evidence type="ECO:0008006" key="4">
    <source>
        <dbReference type="Google" id="ProtNLM"/>
    </source>
</evidence>
<feature type="region of interest" description="Disordered" evidence="1">
    <location>
        <begin position="44"/>
        <end position="64"/>
    </location>
</feature>
<dbReference type="eggNOG" id="COG1433">
    <property type="taxonomic scope" value="Bacteria"/>
</dbReference>
<evidence type="ECO:0000313" key="2">
    <source>
        <dbReference type="EMBL" id="ADR34849.1"/>
    </source>
</evidence>
<dbReference type="Proteomes" id="UP000008721">
    <property type="component" value="Chromosome"/>
</dbReference>
<evidence type="ECO:0000256" key="1">
    <source>
        <dbReference type="SAM" id="MobiDB-lite"/>
    </source>
</evidence>
<name>E4TWK3_SULKY</name>
<reference evidence="2 3" key="1">
    <citation type="journal article" date="2012" name="Stand. Genomic Sci.">
        <title>Complete genome sequence of the sulfur compounds oxidizing chemolithoautotroph Sulfuricurvum kujiense type strain (YK-1(T)).</title>
        <authorList>
            <person name="Han C."/>
            <person name="Kotsyurbenko O."/>
            <person name="Chertkov O."/>
            <person name="Held B."/>
            <person name="Lapidus A."/>
            <person name="Nolan M."/>
            <person name="Lucas S."/>
            <person name="Hammon N."/>
            <person name="Deshpande S."/>
            <person name="Cheng J.F."/>
            <person name="Tapia R."/>
            <person name="Goodwin L.A."/>
            <person name="Pitluck S."/>
            <person name="Liolios K."/>
            <person name="Pagani I."/>
            <person name="Ivanova N."/>
            <person name="Mavromatis K."/>
            <person name="Mikhailova N."/>
            <person name="Pati A."/>
            <person name="Chen A."/>
            <person name="Palaniappan K."/>
            <person name="Land M."/>
            <person name="Hauser L."/>
            <person name="Chang Y.J."/>
            <person name="Jeffries C.D."/>
            <person name="Brambilla E.M."/>
            <person name="Rohde M."/>
            <person name="Spring S."/>
            <person name="Sikorski J."/>
            <person name="Goker M."/>
            <person name="Woyke T."/>
            <person name="Bristow J."/>
            <person name="Eisen J.A."/>
            <person name="Markowitz V."/>
            <person name="Hugenholtz P."/>
            <person name="Kyrpides N.C."/>
            <person name="Klenk H.P."/>
            <person name="Detter J.C."/>
        </authorList>
    </citation>
    <scope>NUCLEOTIDE SEQUENCE [LARGE SCALE GENOMIC DNA]</scope>
    <source>
        <strain evidence="3">ATCC BAA-921 / DSM 16994 / JCM 11577 / YK-1</strain>
    </source>
</reference>
<dbReference type="Gene3D" id="3.30.420.130">
    <property type="entry name" value="Dinitrogenase iron-molybdenum cofactor biosynthesis domain"/>
    <property type="match status" value="1"/>
</dbReference>
<dbReference type="OrthoDB" id="5344024at2"/>
<accession>E4TWK3</accession>
<sequence length="130" mass="14399">MKIAVPVMDESLKMAGNAGHTPYFAVFNLNGGMFKSFTLEGLRANPKVPGEEPHDHDEHHTCDHDEGDIEHIRAHDTMADTIEDCDYLVVKMACKNTAKSMNNIGVKLQKYNGTEALAPKILTELASQFK</sequence>
<organism evidence="2 3">
    <name type="scientific">Sulfuricurvum kujiense (strain ATCC BAA-921 / DSM 16994 / JCM 11577 / YK-1)</name>
    <dbReference type="NCBI Taxonomy" id="709032"/>
    <lineage>
        <taxon>Bacteria</taxon>
        <taxon>Pseudomonadati</taxon>
        <taxon>Campylobacterota</taxon>
        <taxon>Epsilonproteobacteria</taxon>
        <taxon>Campylobacterales</taxon>
        <taxon>Sulfurimonadaceae</taxon>
        <taxon>Sulfuricurvum</taxon>
    </lineage>
</organism>
<dbReference type="RefSeq" id="WP_013461046.1">
    <property type="nucleotide sequence ID" value="NC_014762.1"/>
</dbReference>
<dbReference type="AlphaFoldDB" id="E4TWK3"/>
<dbReference type="EMBL" id="CP002355">
    <property type="protein sequence ID" value="ADR34849.1"/>
    <property type="molecule type" value="Genomic_DNA"/>
</dbReference>
<feature type="compositionally biased region" description="Basic and acidic residues" evidence="1">
    <location>
        <begin position="49"/>
        <end position="64"/>
    </location>
</feature>
<dbReference type="STRING" id="709032.Sulku_2189"/>
<keyword evidence="3" id="KW-1185">Reference proteome</keyword>
<protein>
    <recommendedName>
        <fullName evidence="4">Dinitrogenase iron-molybdenum cofactor biosynthesis domain-containing protein</fullName>
    </recommendedName>
</protein>
<evidence type="ECO:0000313" key="3">
    <source>
        <dbReference type="Proteomes" id="UP000008721"/>
    </source>
</evidence>
<dbReference type="KEGG" id="sku:Sulku_2189"/>
<dbReference type="HOGENOM" id="CLU_159902_0_0_7"/>
<dbReference type="InterPro" id="IPR036105">
    <property type="entry name" value="DiNase_FeMo-co_biosyn_sf"/>
</dbReference>